<evidence type="ECO:0000313" key="5">
    <source>
        <dbReference type="Proteomes" id="UP001302321"/>
    </source>
</evidence>
<organism evidence="4 5">
    <name type="scientific">Triangularia setosa</name>
    <dbReference type="NCBI Taxonomy" id="2587417"/>
    <lineage>
        <taxon>Eukaryota</taxon>
        <taxon>Fungi</taxon>
        <taxon>Dikarya</taxon>
        <taxon>Ascomycota</taxon>
        <taxon>Pezizomycotina</taxon>
        <taxon>Sordariomycetes</taxon>
        <taxon>Sordariomycetidae</taxon>
        <taxon>Sordariales</taxon>
        <taxon>Podosporaceae</taxon>
        <taxon>Triangularia</taxon>
    </lineage>
</organism>
<keyword evidence="3" id="KW-0732">Signal</keyword>
<keyword evidence="2" id="KW-0812">Transmembrane</keyword>
<proteinExistence type="predicted"/>
<feature type="chain" id="PRO_5043010528" description="Extracellular membrane protein CFEM domain-containing protein" evidence="3">
    <location>
        <begin position="21"/>
        <end position="231"/>
    </location>
</feature>
<reference evidence="4" key="2">
    <citation type="submission" date="2023-05" db="EMBL/GenBank/DDBJ databases">
        <authorList>
            <consortium name="Lawrence Berkeley National Laboratory"/>
            <person name="Steindorff A."/>
            <person name="Hensen N."/>
            <person name="Bonometti L."/>
            <person name="Westerberg I."/>
            <person name="Brannstrom I.O."/>
            <person name="Guillou S."/>
            <person name="Cros-Aarteil S."/>
            <person name="Calhoun S."/>
            <person name="Haridas S."/>
            <person name="Kuo A."/>
            <person name="Mondo S."/>
            <person name="Pangilinan J."/>
            <person name="Riley R."/>
            <person name="Labutti K."/>
            <person name="Andreopoulos B."/>
            <person name="Lipzen A."/>
            <person name="Chen C."/>
            <person name="Yanf M."/>
            <person name="Daum C."/>
            <person name="Ng V."/>
            <person name="Clum A."/>
            <person name="Ohm R."/>
            <person name="Martin F."/>
            <person name="Silar P."/>
            <person name="Natvig D."/>
            <person name="Lalanne C."/>
            <person name="Gautier V."/>
            <person name="Ament-Velasquez S.L."/>
            <person name="Kruys A."/>
            <person name="Hutchinson M.I."/>
            <person name="Powell A.J."/>
            <person name="Barry K."/>
            <person name="Miller A.N."/>
            <person name="Grigoriev I.V."/>
            <person name="Debuchy R."/>
            <person name="Gladieux P."/>
            <person name="Thoren M.H."/>
            <person name="Johannesson H."/>
        </authorList>
    </citation>
    <scope>NUCLEOTIDE SEQUENCE</scope>
    <source>
        <strain evidence="4">CBS 892.96</strain>
    </source>
</reference>
<feature type="region of interest" description="Disordered" evidence="1">
    <location>
        <begin position="123"/>
        <end position="183"/>
    </location>
</feature>
<dbReference type="AlphaFoldDB" id="A0AAN7A1J9"/>
<gene>
    <name evidence="4" type="ORF">QBC36DRAFT_364740</name>
</gene>
<feature type="signal peptide" evidence="3">
    <location>
        <begin position="1"/>
        <end position="20"/>
    </location>
</feature>
<name>A0AAN7A1J9_9PEZI</name>
<evidence type="ECO:0000256" key="1">
    <source>
        <dbReference type="SAM" id="MobiDB-lite"/>
    </source>
</evidence>
<protein>
    <recommendedName>
        <fullName evidence="6">Extracellular membrane protein CFEM domain-containing protein</fullName>
    </recommendedName>
</protein>
<evidence type="ECO:0008006" key="6">
    <source>
        <dbReference type="Google" id="ProtNLM"/>
    </source>
</evidence>
<dbReference type="EMBL" id="MU866488">
    <property type="protein sequence ID" value="KAK4171906.1"/>
    <property type="molecule type" value="Genomic_DNA"/>
</dbReference>
<feature type="transmembrane region" description="Helical" evidence="2">
    <location>
        <begin position="192"/>
        <end position="212"/>
    </location>
</feature>
<dbReference type="Proteomes" id="UP001302321">
    <property type="component" value="Unassembled WGS sequence"/>
</dbReference>
<keyword evidence="2" id="KW-1133">Transmembrane helix</keyword>
<keyword evidence="5" id="KW-1185">Reference proteome</keyword>
<keyword evidence="2" id="KW-0472">Membrane</keyword>
<evidence type="ECO:0000256" key="3">
    <source>
        <dbReference type="SAM" id="SignalP"/>
    </source>
</evidence>
<accession>A0AAN7A1J9</accession>
<evidence type="ECO:0000256" key="2">
    <source>
        <dbReference type="SAM" id="Phobius"/>
    </source>
</evidence>
<reference evidence="4" key="1">
    <citation type="journal article" date="2023" name="Mol. Phylogenet. Evol.">
        <title>Genome-scale phylogeny and comparative genomics of the fungal order Sordariales.</title>
        <authorList>
            <person name="Hensen N."/>
            <person name="Bonometti L."/>
            <person name="Westerberg I."/>
            <person name="Brannstrom I.O."/>
            <person name="Guillou S."/>
            <person name="Cros-Aarteil S."/>
            <person name="Calhoun S."/>
            <person name="Haridas S."/>
            <person name="Kuo A."/>
            <person name="Mondo S."/>
            <person name="Pangilinan J."/>
            <person name="Riley R."/>
            <person name="LaButti K."/>
            <person name="Andreopoulos B."/>
            <person name="Lipzen A."/>
            <person name="Chen C."/>
            <person name="Yan M."/>
            <person name="Daum C."/>
            <person name="Ng V."/>
            <person name="Clum A."/>
            <person name="Steindorff A."/>
            <person name="Ohm R.A."/>
            <person name="Martin F."/>
            <person name="Silar P."/>
            <person name="Natvig D.O."/>
            <person name="Lalanne C."/>
            <person name="Gautier V."/>
            <person name="Ament-Velasquez S.L."/>
            <person name="Kruys A."/>
            <person name="Hutchinson M.I."/>
            <person name="Powell A.J."/>
            <person name="Barry K."/>
            <person name="Miller A.N."/>
            <person name="Grigoriev I.V."/>
            <person name="Debuchy R."/>
            <person name="Gladieux P."/>
            <person name="Hiltunen Thoren M."/>
            <person name="Johannesson H."/>
        </authorList>
    </citation>
    <scope>NUCLEOTIDE SEQUENCE</scope>
    <source>
        <strain evidence="4">CBS 892.96</strain>
    </source>
</reference>
<feature type="compositionally biased region" description="Polar residues" evidence="1">
    <location>
        <begin position="123"/>
        <end position="146"/>
    </location>
</feature>
<comment type="caution">
    <text evidence="4">The sequence shown here is derived from an EMBL/GenBank/DDBJ whole genome shotgun (WGS) entry which is preliminary data.</text>
</comment>
<evidence type="ECO:0000313" key="4">
    <source>
        <dbReference type="EMBL" id="KAK4171906.1"/>
    </source>
</evidence>
<sequence>MTPRFAFPLCFCLSFSIAVADGILSLGADSNFNKLRACALDCYNGGVRDGYMVMNKLSCQKPGVGYVPPDNDCFCRPDLQEIAVRYVSTCVYTSCGQNQVDVASATQVYKDYCTSAGYTAATPKSTPVQTTAGSEIVGTTPSSSGSRLIVNTDAPNSNDLAGDNNDIANTSAPATSEPAGDNKGTSGLGTGAIVGICAGVVSAIAAVIGCVIKYKQYKKQKHQVQEGYLNE</sequence>